<dbReference type="EMBL" id="QGDI01000003">
    <property type="protein sequence ID" value="PWJ14020.1"/>
    <property type="molecule type" value="Genomic_DNA"/>
</dbReference>
<proteinExistence type="predicted"/>
<dbReference type="RefSeq" id="WP_109725807.1">
    <property type="nucleotide sequence ID" value="NZ_QGDI01000003.1"/>
</dbReference>
<dbReference type="OrthoDB" id="1824311at2"/>
<name>A0A315Y210_RUMFL</name>
<dbReference type="Gene3D" id="2.20.25.10">
    <property type="match status" value="1"/>
</dbReference>
<reference evidence="1 2" key="1">
    <citation type="submission" date="2018-05" db="EMBL/GenBank/DDBJ databases">
        <title>The Hungate 1000. A catalogue of reference genomes from the rumen microbiome.</title>
        <authorList>
            <person name="Kelly W."/>
        </authorList>
    </citation>
    <scope>NUCLEOTIDE SEQUENCE [LARGE SCALE GENOMIC DNA]</scope>
    <source>
        <strain evidence="1 2">SAb67</strain>
    </source>
</reference>
<evidence type="ECO:0000313" key="2">
    <source>
        <dbReference type="Proteomes" id="UP000245720"/>
    </source>
</evidence>
<dbReference type="Proteomes" id="UP000245720">
    <property type="component" value="Unassembled WGS sequence"/>
</dbReference>
<protein>
    <submittedName>
        <fullName evidence="1">Uncharacterized protein</fullName>
    </submittedName>
</protein>
<organism evidence="1 2">
    <name type="scientific">Ruminococcus flavefaciens</name>
    <dbReference type="NCBI Taxonomy" id="1265"/>
    <lineage>
        <taxon>Bacteria</taxon>
        <taxon>Bacillati</taxon>
        <taxon>Bacillota</taxon>
        <taxon>Clostridia</taxon>
        <taxon>Eubacteriales</taxon>
        <taxon>Oscillospiraceae</taxon>
        <taxon>Ruminococcus</taxon>
    </lineage>
</organism>
<sequence length="152" mass="17884">MSIYDRICRTCGVSFKGGPRAWYCPDCRKERQRERSAKYRKSTPKRSLGSKDICQNCGEEYTVEGGLQKYCPKCQDIMHKKLDTEQSLEYYRKNKEIINPARNAKRRVPDARCVICGKDFKRSGRAKACPECRKEYKNGNWRSIYGKRYTKK</sequence>
<dbReference type="AlphaFoldDB" id="A0A315Y210"/>
<evidence type="ECO:0000313" key="1">
    <source>
        <dbReference type="EMBL" id="PWJ14020.1"/>
    </source>
</evidence>
<gene>
    <name evidence="1" type="ORF">IE37_00952</name>
</gene>
<comment type="caution">
    <text evidence="1">The sequence shown here is derived from an EMBL/GenBank/DDBJ whole genome shotgun (WGS) entry which is preliminary data.</text>
</comment>
<accession>A0A315Y210</accession>